<gene>
    <name evidence="1" type="ORF">Taro_004015</name>
</gene>
<dbReference type="Proteomes" id="UP000652761">
    <property type="component" value="Unassembled WGS sequence"/>
</dbReference>
<sequence>QYRLGKETDPSEAHDQVEHPMLVAHKELGNDGKIHLQLVEVGPQGVEKLGGHHEQGHVLEVGIDVQAFFYDNLDAEGISGGKEDRANQAMGNVSFLRYVRDR</sequence>
<accession>A0A843TND4</accession>
<keyword evidence="2" id="KW-1185">Reference proteome</keyword>
<dbReference type="EMBL" id="NMUH01000107">
    <property type="protein sequence ID" value="MQL71706.1"/>
    <property type="molecule type" value="Genomic_DNA"/>
</dbReference>
<evidence type="ECO:0000313" key="2">
    <source>
        <dbReference type="Proteomes" id="UP000652761"/>
    </source>
</evidence>
<dbReference type="AlphaFoldDB" id="A0A843TND4"/>
<protein>
    <submittedName>
        <fullName evidence="1">Uncharacterized protein</fullName>
    </submittedName>
</protein>
<feature type="non-terminal residue" evidence="1">
    <location>
        <position position="1"/>
    </location>
</feature>
<organism evidence="1 2">
    <name type="scientific">Colocasia esculenta</name>
    <name type="common">Wild taro</name>
    <name type="synonym">Arum esculentum</name>
    <dbReference type="NCBI Taxonomy" id="4460"/>
    <lineage>
        <taxon>Eukaryota</taxon>
        <taxon>Viridiplantae</taxon>
        <taxon>Streptophyta</taxon>
        <taxon>Embryophyta</taxon>
        <taxon>Tracheophyta</taxon>
        <taxon>Spermatophyta</taxon>
        <taxon>Magnoliopsida</taxon>
        <taxon>Liliopsida</taxon>
        <taxon>Araceae</taxon>
        <taxon>Aroideae</taxon>
        <taxon>Colocasieae</taxon>
        <taxon>Colocasia</taxon>
    </lineage>
</organism>
<evidence type="ECO:0000313" key="1">
    <source>
        <dbReference type="EMBL" id="MQL71706.1"/>
    </source>
</evidence>
<proteinExistence type="predicted"/>
<name>A0A843TND4_COLES</name>
<reference evidence="1" key="1">
    <citation type="submission" date="2017-07" db="EMBL/GenBank/DDBJ databases">
        <title>Taro Niue Genome Assembly and Annotation.</title>
        <authorList>
            <person name="Atibalentja N."/>
            <person name="Keating K."/>
            <person name="Fields C.J."/>
        </authorList>
    </citation>
    <scope>NUCLEOTIDE SEQUENCE</scope>
    <source>
        <strain evidence="1">Niue_2</strain>
        <tissue evidence="1">Leaf</tissue>
    </source>
</reference>
<comment type="caution">
    <text evidence="1">The sequence shown here is derived from an EMBL/GenBank/DDBJ whole genome shotgun (WGS) entry which is preliminary data.</text>
</comment>